<evidence type="ECO:0000313" key="2">
    <source>
        <dbReference type="Proteomes" id="UP000321058"/>
    </source>
</evidence>
<dbReference type="Gene3D" id="3.20.20.60">
    <property type="entry name" value="Phosphoenolpyruvate-binding domains"/>
    <property type="match status" value="1"/>
</dbReference>
<protein>
    <submittedName>
        <fullName evidence="1">Phosphonomutase</fullName>
    </submittedName>
</protein>
<dbReference type="PANTHER" id="PTHR42905:SF16">
    <property type="entry name" value="CARBOXYPHOSPHONOENOLPYRUVATE PHOSPHONOMUTASE-LIKE PROTEIN (AFU_ORTHOLOGUE AFUA_5G07230)"/>
    <property type="match status" value="1"/>
</dbReference>
<dbReference type="RefSeq" id="WP_147155612.1">
    <property type="nucleotide sequence ID" value="NZ_BKAJ01000156.1"/>
</dbReference>
<dbReference type="Proteomes" id="UP000321058">
    <property type="component" value="Unassembled WGS sequence"/>
</dbReference>
<gene>
    <name evidence="1" type="ORF">RSO01_74280</name>
</gene>
<reference evidence="1 2" key="1">
    <citation type="submission" date="2019-07" db="EMBL/GenBank/DDBJ databases">
        <title>Whole genome shotgun sequence of Reyranella soli NBRC 108950.</title>
        <authorList>
            <person name="Hosoyama A."/>
            <person name="Uohara A."/>
            <person name="Ohji S."/>
            <person name="Ichikawa N."/>
        </authorList>
    </citation>
    <scope>NUCLEOTIDE SEQUENCE [LARGE SCALE GENOMIC DNA]</scope>
    <source>
        <strain evidence="1 2">NBRC 108950</strain>
    </source>
</reference>
<keyword evidence="2" id="KW-1185">Reference proteome</keyword>
<dbReference type="CDD" id="cd00377">
    <property type="entry name" value="ICL_PEPM"/>
    <property type="match status" value="1"/>
</dbReference>
<sequence>MSEAEKKADDFHALHVPGRPFVLFNIWDAGTAKAVAASGARAIATGSWSVAAANGFKDGEDVPLDLAVDNLARIARATDLPVSVDIESGYGRTADDVRRTIARTIAAGAIGCNLEDSFPESGKLRDTAEQVERLRAARGAADAAGLRYFINARTDVYFQEATEGDDEAMLAATIERARAYADAGADGLFVPGLADRAMIARLVSASPLPVNIMVDRTPSLALLAEAGVARVSHGPRPYLAAMKNLEQLARAAISVP</sequence>
<dbReference type="AlphaFoldDB" id="A0A512NMW7"/>
<dbReference type="InterPro" id="IPR015813">
    <property type="entry name" value="Pyrv/PenolPyrv_kinase-like_dom"/>
</dbReference>
<dbReference type="OrthoDB" id="9785398at2"/>
<name>A0A512NMW7_9HYPH</name>
<organism evidence="1 2">
    <name type="scientific">Reyranella soli</name>
    <dbReference type="NCBI Taxonomy" id="1230389"/>
    <lineage>
        <taxon>Bacteria</taxon>
        <taxon>Pseudomonadati</taxon>
        <taxon>Pseudomonadota</taxon>
        <taxon>Alphaproteobacteria</taxon>
        <taxon>Hyphomicrobiales</taxon>
        <taxon>Reyranellaceae</taxon>
        <taxon>Reyranella</taxon>
    </lineage>
</organism>
<dbReference type="GO" id="GO:0003824">
    <property type="term" value="F:catalytic activity"/>
    <property type="evidence" value="ECO:0007669"/>
    <property type="project" value="InterPro"/>
</dbReference>
<accession>A0A512NMW7</accession>
<proteinExistence type="predicted"/>
<evidence type="ECO:0000313" key="1">
    <source>
        <dbReference type="EMBL" id="GEP60262.1"/>
    </source>
</evidence>
<dbReference type="Pfam" id="PF13714">
    <property type="entry name" value="PEP_mutase"/>
    <property type="match status" value="1"/>
</dbReference>
<comment type="caution">
    <text evidence="1">The sequence shown here is derived from an EMBL/GenBank/DDBJ whole genome shotgun (WGS) entry which is preliminary data.</text>
</comment>
<dbReference type="SUPFAM" id="SSF51621">
    <property type="entry name" value="Phosphoenolpyruvate/pyruvate domain"/>
    <property type="match status" value="1"/>
</dbReference>
<dbReference type="InterPro" id="IPR040442">
    <property type="entry name" value="Pyrv_kinase-like_dom_sf"/>
</dbReference>
<dbReference type="PANTHER" id="PTHR42905">
    <property type="entry name" value="PHOSPHOENOLPYRUVATE CARBOXYLASE"/>
    <property type="match status" value="1"/>
</dbReference>
<dbReference type="EMBL" id="BKAJ01000156">
    <property type="protein sequence ID" value="GEP60262.1"/>
    <property type="molecule type" value="Genomic_DNA"/>
</dbReference>
<dbReference type="InterPro" id="IPR039556">
    <property type="entry name" value="ICL/PEPM"/>
</dbReference>